<name>A0A0G4FJU7_9ALVE</name>
<feature type="region of interest" description="Disordered" evidence="1">
    <location>
        <begin position="206"/>
        <end position="267"/>
    </location>
</feature>
<gene>
    <name evidence="2" type="ORF">Cvel_3385</name>
</gene>
<feature type="compositionally biased region" description="Pro residues" evidence="1">
    <location>
        <begin position="224"/>
        <end position="236"/>
    </location>
</feature>
<feature type="compositionally biased region" description="Basic and acidic residues" evidence="1">
    <location>
        <begin position="424"/>
        <end position="454"/>
    </location>
</feature>
<evidence type="ECO:0000313" key="2">
    <source>
        <dbReference type="EMBL" id="CEM13646.1"/>
    </source>
</evidence>
<feature type="compositionally biased region" description="Gly residues" evidence="1">
    <location>
        <begin position="237"/>
        <end position="252"/>
    </location>
</feature>
<dbReference type="AlphaFoldDB" id="A0A0G4FJU7"/>
<protein>
    <submittedName>
        <fullName evidence="2">Uncharacterized protein</fullName>
    </submittedName>
</protein>
<proteinExistence type="predicted"/>
<organism evidence="2">
    <name type="scientific">Chromera velia CCMP2878</name>
    <dbReference type="NCBI Taxonomy" id="1169474"/>
    <lineage>
        <taxon>Eukaryota</taxon>
        <taxon>Sar</taxon>
        <taxon>Alveolata</taxon>
        <taxon>Colpodellida</taxon>
        <taxon>Chromeraceae</taxon>
        <taxon>Chromera</taxon>
    </lineage>
</organism>
<evidence type="ECO:0000256" key="1">
    <source>
        <dbReference type="SAM" id="MobiDB-lite"/>
    </source>
</evidence>
<dbReference type="EMBL" id="CDMZ01000407">
    <property type="protein sequence ID" value="CEM13646.1"/>
    <property type="molecule type" value="Genomic_DNA"/>
</dbReference>
<reference evidence="2" key="1">
    <citation type="submission" date="2014-11" db="EMBL/GenBank/DDBJ databases">
        <authorList>
            <person name="Otto D Thomas"/>
            <person name="Naeem Raeece"/>
        </authorList>
    </citation>
    <scope>NUCLEOTIDE SEQUENCE</scope>
</reference>
<sequence length="462" mass="48861">MEDKDPVEVIRDQTLRKQSDTAKRLLPAVLTVIQGCLADLCHDGANAKEVLRHVVGKPGEQEQVCIFLLKAGDCDVTQAVDQPGVNQCNFTRYVRFEGEWKDYKDVRRDSDVAIMFYDIYVVRGGRGNGGSSDFTFLPKKDMEEAKRAYAGNVGDWVRVRFFFFGKIENGVFRRDDDTRVGREDEDAETRTPCRVLVACKHRSAPFRADEVEGPQLPMQSPSGVLPPPPPPIPGQGPPGGEGAAGGGDGGGPAEDSGGDAGLLTADPAGSAASSLGLLHSDDGLPIVPPPPLAAGAALLPLRGPAYDGREPDRSGFISGLQGGTEEFHLQFDGSGLAAGSGVTSLENPLGREGSPWMGAHAHLGQHGHPHMVLGGHLVQPADHSPHSMEGGRQLEGGGNSPSDTGTGTRGFPAFALGFSSSYPDAHRDHEGGELLEGQEKNEDSLEPDVLRSDGDAESGLGR</sequence>
<feature type="region of interest" description="Disordered" evidence="1">
    <location>
        <begin position="378"/>
        <end position="462"/>
    </location>
</feature>
<accession>A0A0G4FJU7</accession>
<dbReference type="VEuPathDB" id="CryptoDB:Cvel_3385"/>